<dbReference type="Gene3D" id="3.40.366.10">
    <property type="entry name" value="Malonyl-Coenzyme A Acyl Carrier Protein, domain 2"/>
    <property type="match status" value="1"/>
</dbReference>
<dbReference type="InterPro" id="IPR018201">
    <property type="entry name" value="Ketoacyl_synth_AS"/>
</dbReference>
<dbReference type="CDD" id="cd19532">
    <property type="entry name" value="C_PKS-NRPS"/>
    <property type="match status" value="1"/>
</dbReference>
<evidence type="ECO:0000259" key="12">
    <source>
        <dbReference type="PROSITE" id="PS52004"/>
    </source>
</evidence>
<feature type="compositionally biased region" description="Polar residues" evidence="10">
    <location>
        <begin position="2705"/>
        <end position="2714"/>
    </location>
</feature>
<dbReference type="InterPro" id="IPR001242">
    <property type="entry name" value="Condensation_dom"/>
</dbReference>
<dbReference type="Gene3D" id="3.40.50.720">
    <property type="entry name" value="NAD(P)-binding Rossmann-like Domain"/>
    <property type="match status" value="2"/>
</dbReference>
<keyword evidence="3" id="KW-0436">Ligase</keyword>
<dbReference type="PROSITE" id="PS50075">
    <property type="entry name" value="CARRIER"/>
    <property type="match status" value="2"/>
</dbReference>
<feature type="region of interest" description="N-terminal hotdog fold" evidence="9">
    <location>
        <begin position="942"/>
        <end position="1077"/>
    </location>
</feature>
<feature type="compositionally biased region" description="Basic and acidic residues" evidence="10">
    <location>
        <begin position="2572"/>
        <end position="2586"/>
    </location>
</feature>
<evidence type="ECO:0000256" key="3">
    <source>
        <dbReference type="ARBA" id="ARBA00022598"/>
    </source>
</evidence>
<feature type="compositionally biased region" description="Basic and acidic residues" evidence="10">
    <location>
        <begin position="2551"/>
        <end position="2564"/>
    </location>
</feature>
<dbReference type="Pfam" id="PF21089">
    <property type="entry name" value="PKS_DH_N"/>
    <property type="match status" value="1"/>
</dbReference>
<feature type="compositionally biased region" description="Basic and acidic residues" evidence="10">
    <location>
        <begin position="2716"/>
        <end position="2725"/>
    </location>
</feature>
<sequence>MPSYKNEPIAVIGSGCRFPGDSSRPSKLWELLSDPRDVLRKIDRFRADNWYNKDGHHHGASNVLDSYLLAEDTRVFDAQFFSISASEAEAIDPQQRLLMETVYEALEASGASIESLSGSKTAAYVGVMCDDFSSIVYGDTENVPTYAATGSARSIISNRISYFFNWHGPSMTIDTACSSSLIAVHQAVQVLRNGECPVAIAAGTNLIFGPTMYIAESNLNMLSPTGRSRMWDAGADGYARGEGVGAVVLKTLSAALRDGDHIECLIRETGINQDGRTPGITMPSATAQGMLIADTYARAGLDPLKKEDRCQYFEAHGTGTKAGDPQEAGAIFKAFFPEKAEETQDGEEDNDVLYVGSIKTVIGHTEGTAGIAGLLKASLAIQNKTIPPNMHFMRLNPDIEPYYGNLKVPVEAIEWPELPEGVPRRASVNSFGFGGANAHAIIESYDPPEEVSVETDLPVAMPFVFSATSERSLIALLNAYLSFLKENPDFDARSLSWTLSKRSAFNFRATFAAPSIEALISTIEARLEECKEKKEPVSTRANAKTSRDILGVFTGQGAQWATMGRDLVTSSFAAEAIIDNLEQSLAELPDAPEWSLKAEILADKETSRIALGEISQPLCTAVQVMVVDLLRAAGIKFSAVVGHSSGEIAAAYASGFLSARDAIRIAFYRGKYTKFAKGPNGQNGAMIAAGTSMEDANELCSLPKLNGRVQLAASNSSASVTISGDEDAVDFVQLIFEDESKFARKLKVDTAYHSSHMKPCSSYYLEALGACGIQINTPAEDACPWYSSVFGGEKVTVEHTELLRNAYWKDNMLQPVLFSQALTAAIKDVGTPGVALEVGPHPALKGPASLVIEEAGGAAVPYFGTLARGKNDATALSSTLGSIWTVLGSSAVDFRSYDGCFVKNATYMVSKELPTYTWDHEKIIWNESRMSKAQRLREHPTHELLGARTIDEAEGEYRWRNYIKPNEMPWLKGHAIQGQTVFPAAGFAVMALEASKTLVAEYEKNVKLVELLNFSIHKALSFMDDHTGVETIYVMSNIKKDEQGVIADFSIHACQNKETGGFTSMASGQIRLTMGEPSLEALPERVEPSVPLLPVDTEFFYKELAKLGYGYTGMFNAITEMKRAAGYASGEMIISRDPDSVSHPWVVHPATLDVAFQSIFAAIGAPGDGRLWTLHVPTLISRIAVNPHACQSNSGVEVAMPFDASLSLSEDGMTGDVDIYSEDANEGKNAVIYVEGLHVTPLTQPTAADDRQTFAETVWDIAQPDGTLGWKEWSLTEEEYDGAALVERMCFFYLNALHRAITPEEREKCDWHQLCVLNWAGYVHDLASQGKHETCKKEWLNDTWADIEEGFNYWSKIHPHFHTLVFIGERLVPFVRGEVSLLDEFRKDDKLSEFYFGHYGYKEYNMYLGKMVKQISHRHHNMRILEIGAGTGSSTAATFECLKDGFASYTYTDISAAFFEDAKDLFKTHADKMIFKTLDAEKDIKEQGFEEGSYDLIIAGNVIHATSSLETTLKNVRKLLRPGGYLCLLEVTNNKPLRIGFGFCGLPGWWAGRDDGRIYSPLIGQKDWDTVLRKSGFSGVDTATPEEKVFMVPFGVLISQAVDKQMEMIREPMAFSGKTTFTEKLLILGGQKVQTSRLVRSLTAFLTPFFAEIQNVENLLDIDEETINSKPTILSLMELDELLFKDFSLEKFNAIVRLCDHSRNILWVTVGSRGEEPYMNMMVGTGRCLVGEMPSLRLQFLNFDGNDKPNAEVIAEHLLRLQISDAWVKGPVKTYDPLWTLEREISMDNGTMVIPRYLPAIDINTRLNSERRLITKDVSPSETVIEIDSSAASYDLLDFAKTEETDDTVTVQVSKSLLSSVSVAGLGCLYVVAGTAIKSGKKVIALSEKNRSIISVPKTWVIQHEEVDDEAILASTAAELLADAILATSPNSQSILAHEPSSAVAHALNRRAAATGKKIAFTSVVDSSFPGVKHFHPSIPDRVLAAALPKDASLFIDLAETKESQSLGARIKKYLPLGCTPRTSADFYSSRAFVAQVYDTESVSKTLQVASENAQVLIKSGNAQIVTESLALSAVPGKDIHHTGLRIVDWKKDESVPVRVLPAENSIQFRKDRTYFMIGLTGEVGLALTRWMVERGARYLALSSRNPKIDQTWLDLVEGEGAVVKTYAMDVTSRDSIRSVVKKIEAEMPPIGGVANGAMILKDSLFANQSHEVFLETLRPKVDGTRFLDEIFTDNDLDFFMCFSSLASVSGNIGQTAYAAANAYMCSLIAGRRQRGLVGSVINMPGIVGLGYLNRDPSKLERLRSVGYANINEWEFYQFFSEAVMAGRPESGRNPEITAGLQQIDVENNDNPPAWINIPRFAWLRLVKPQEQNAAGGKGTVSVRNTLKELTKEEDVYQLLLDGLLMTLYQRLNMAPEEQGITPETTIVELGVDSLLAVDMRSWFTKELDLDMPVLKILGGATVADLVEDAVKRLSPDLIPNVVKSVPAEGSAEEKEKKDEAPDSTSAEGSSEEENKDEVPTPTSTDDNLEEEKKDEALAPTPAPEAGADATFRDSSEIDEKKDLGAPASPTPREDNTDGTEDRSDADSWVAVPTPAGPVGQAGESQSAVEKTEAEEEPSAQEGGVQDLPSTAEEAAPETPDVAEVVEEVVEAESLLPSTAASEEIPRSESPSSSRDDSNYGVETPETHLSDDESEPEDKKKENITQDTETSMTDSEPIKADEAEEVKVEIPETKLVFSRTTKMSYASSRFWFLMRYLEDPTTFNLTCRLQFTGRIREPDADRAIAALGVRHDAFRTAFFSDPDRLNEPTQGVLREEDSPLKLERMRIESEAEVEKATEELMKYNFKLHRGESIRIKLLSLNDTTHFLIFGFHHIAIDGFSFNILLAEINKLYDDEPLPPVTCQFSDFAERQRRAVEEGKMDGEMAFWKGEYPDFPEPLPLFPVSHGTKRQNLTNYNFEPADYELDARLVRQIKMQCKRHKITTFHFFLAVLKVFLFRHLDTDDLVIGIADANRADASVTGTVGFLLNLLPLRFKSTKGEVFKDSVVEARNKAYSALANSKLPFDVLLETLDIPRSASHSPLFQVFMDYRQINAEQPKLLGGEAVGTHSVGRNGYDMVVDVNEVAGSSMHVTFRMQKYLYSKPATELLFNSYMRLVRAFATNFDTKVDQVPLWSDEDIGKAKLLGRGPQLTLEWPDTLSHRIMTMATQHPDDIAVKDGLGKELSYSTMQQRINTISKSLTTAGVKQGSRVAVFQEPTVDWVCSLLGIWHAGATYIPMDLRSSLSRLAVVAGAAKPTAILCHDATEQSVPELNSKAKVINVSQLAPSDKTITSKAKLESEAVVLYTSGSTGVPKGIILRHSAFKNTIYGLTRQYNIGREKVLQQSAYTFDFSLDQILCGLVNGGTVYVVPKECRGDPVEISKIILNEGITYTRATPSEYTSWLSYGADYLKTASQWRFAWGGGEMMTNTLRQGIEELHLPGLKLYNSYGPGETITCTKTEIPYEGALTQAPPSEIPVGFPLPNYSVYIVDRNLDPVPIGVTGEIVIGGPSVAKGYLNNEKLSSSKFLPNYFAPAEFAPKDGRMAYRTGDIGRLREDGAVIFQGRISGDTQIKLRGIRIELEDIESSIIQAASGMIHRAVVSVRNEVLVGHVEFAPGVDAESEGQFLRNLRYKLSLPLYMIPNVLIPMDHIPLNAHGKTDRRAVAEIPLPTASEDKTTLALTDTEKALKDLWGEIVPKDVIKLMAIDDMTSFFEVGGNSLLLVKLQMMIRTKFAAALSLVELFENHTLGAMAAKISSAEKLDLTIDWDEETAIDRDLLDHTDISVGPALKTSGEGLNILMTGTTGFLGKHILNTLAADSRVSKIHCVAVRDKPTRATPTGPKLVVHPGDMSEPFLGMDEEEFNQLTEEIDLIVHSGANRSFFDYFQLLKGSNYTSTRSVVRLAAARKIPVHFISSGGVLNLDADESGNNDAITHPATAVQAQPPKDGSEGYVSSKWASEKHLEKAASQLGVPVTIHRVVPAGDGAEPTEAMFEDLVSQFKEITKKVQLLPSQSGWEGAFDLIQVEDLAQRIVSASVDCATTAAPAPTSEATYVHHRCEMRVEMADVLPMVEQSGYKDKYDTLPAHKWIGRAKLEGLRWHIASQDSAVVGDEEAGEMVMVRR</sequence>
<evidence type="ECO:0000256" key="1">
    <source>
        <dbReference type="ARBA" id="ARBA00022450"/>
    </source>
</evidence>
<dbReference type="InterPro" id="IPR014030">
    <property type="entry name" value="Ketoacyl_synth_N"/>
</dbReference>
<dbReference type="InterPro" id="IPR013120">
    <property type="entry name" value="FAR_NAD-bd"/>
</dbReference>
<dbReference type="InterPro" id="IPR042104">
    <property type="entry name" value="PKS_dehydratase_sf"/>
</dbReference>
<dbReference type="CDD" id="cd02440">
    <property type="entry name" value="AdoMet_MTases"/>
    <property type="match status" value="1"/>
</dbReference>
<dbReference type="CDD" id="cd05930">
    <property type="entry name" value="A_NRPS"/>
    <property type="match status" value="1"/>
</dbReference>
<dbReference type="Gene3D" id="3.40.50.150">
    <property type="entry name" value="Vaccinia Virus protein VP39"/>
    <property type="match status" value="1"/>
</dbReference>
<dbReference type="GO" id="GO:0016874">
    <property type="term" value="F:ligase activity"/>
    <property type="evidence" value="ECO:0007669"/>
    <property type="project" value="UniProtKB-KW"/>
</dbReference>
<feature type="active site" description="Proton acceptor; for dehydratase activity" evidence="9">
    <location>
        <position position="974"/>
    </location>
</feature>
<dbReference type="CDD" id="cd00833">
    <property type="entry name" value="PKS"/>
    <property type="match status" value="1"/>
</dbReference>
<dbReference type="SUPFAM" id="SSF56801">
    <property type="entry name" value="Acetyl-CoA synthetase-like"/>
    <property type="match status" value="1"/>
</dbReference>
<feature type="region of interest" description="C-terminal hotdog fold" evidence="9">
    <location>
        <begin position="1092"/>
        <end position="1248"/>
    </location>
</feature>
<evidence type="ECO:0000259" key="13">
    <source>
        <dbReference type="PROSITE" id="PS52019"/>
    </source>
</evidence>
<dbReference type="SMART" id="SM00823">
    <property type="entry name" value="PKS_PP"/>
    <property type="match status" value="2"/>
</dbReference>
<dbReference type="InterPro" id="IPR016036">
    <property type="entry name" value="Malonyl_transacylase_ACP-bd"/>
</dbReference>
<dbReference type="Pfam" id="PF08242">
    <property type="entry name" value="Methyltransf_12"/>
    <property type="match status" value="1"/>
</dbReference>
<dbReference type="InterPro" id="IPR014031">
    <property type="entry name" value="Ketoacyl_synth_C"/>
</dbReference>
<evidence type="ECO:0000256" key="10">
    <source>
        <dbReference type="SAM" id="MobiDB-lite"/>
    </source>
</evidence>
<dbReference type="Pfam" id="PF14765">
    <property type="entry name" value="PS-DH"/>
    <property type="match status" value="1"/>
</dbReference>
<dbReference type="InterPro" id="IPR032821">
    <property type="entry name" value="PKS_assoc"/>
</dbReference>
<feature type="domain" description="Carrier" evidence="11">
    <location>
        <begin position="2398"/>
        <end position="2474"/>
    </location>
</feature>
<dbReference type="SUPFAM" id="SSF55048">
    <property type="entry name" value="Probable ACP-binding domain of malonyl-CoA ACP transacylase"/>
    <property type="match status" value="1"/>
</dbReference>
<feature type="active site" description="Proton donor; for dehydratase activity" evidence="9">
    <location>
        <position position="1153"/>
    </location>
</feature>
<dbReference type="Gene3D" id="3.40.47.10">
    <property type="match status" value="1"/>
</dbReference>
<dbReference type="InterPro" id="IPR001227">
    <property type="entry name" value="Ac_transferase_dom_sf"/>
</dbReference>
<feature type="compositionally biased region" description="Low complexity" evidence="10">
    <location>
        <begin position="2631"/>
        <end position="2643"/>
    </location>
</feature>
<dbReference type="SMR" id="A0A194VMA0"/>
<dbReference type="PANTHER" id="PTHR43775">
    <property type="entry name" value="FATTY ACID SYNTHASE"/>
    <property type="match status" value="1"/>
</dbReference>
<dbReference type="SUPFAM" id="SSF52151">
    <property type="entry name" value="FabD/lysophospholipase-like"/>
    <property type="match status" value="1"/>
</dbReference>
<dbReference type="SMART" id="SM00825">
    <property type="entry name" value="PKS_KS"/>
    <property type="match status" value="1"/>
</dbReference>
<name>A0A194VMA0_CYTMA</name>
<dbReference type="Pfam" id="PF00550">
    <property type="entry name" value="PP-binding"/>
    <property type="match status" value="2"/>
</dbReference>
<dbReference type="InterPro" id="IPR036291">
    <property type="entry name" value="NAD(P)-bd_dom_sf"/>
</dbReference>
<dbReference type="GO" id="GO:0031177">
    <property type="term" value="F:phosphopantetheine binding"/>
    <property type="evidence" value="ECO:0007669"/>
    <property type="project" value="InterPro"/>
</dbReference>
<dbReference type="Gene3D" id="3.30.559.10">
    <property type="entry name" value="Chloramphenicol acetyltransferase-like domain"/>
    <property type="match status" value="1"/>
</dbReference>
<organism evidence="14 15">
    <name type="scientific">Cytospora mali</name>
    <name type="common">Apple Valsa canker fungus</name>
    <name type="synonym">Valsa mali</name>
    <dbReference type="NCBI Taxonomy" id="578113"/>
    <lineage>
        <taxon>Eukaryota</taxon>
        <taxon>Fungi</taxon>
        <taxon>Dikarya</taxon>
        <taxon>Ascomycota</taxon>
        <taxon>Pezizomycotina</taxon>
        <taxon>Sordariomycetes</taxon>
        <taxon>Sordariomycetidae</taxon>
        <taxon>Diaporthales</taxon>
        <taxon>Cytosporaceae</taxon>
        <taxon>Cytospora</taxon>
    </lineage>
</organism>
<dbReference type="EMBL" id="CM003098">
    <property type="protein sequence ID" value="KUI65083.1"/>
    <property type="molecule type" value="Genomic_DNA"/>
</dbReference>
<protein>
    <submittedName>
        <fullName evidence="14">Polyketide synthase-nonribosomal peptide synthetase</fullName>
    </submittedName>
</protein>
<feature type="compositionally biased region" description="Basic and acidic residues" evidence="10">
    <location>
        <begin position="2685"/>
        <end position="2704"/>
    </location>
</feature>
<evidence type="ECO:0000256" key="9">
    <source>
        <dbReference type="PROSITE-ProRule" id="PRU01363"/>
    </source>
</evidence>
<dbReference type="InterPro" id="IPR049552">
    <property type="entry name" value="PKS_DH_N"/>
</dbReference>
<dbReference type="Gene3D" id="1.10.1200.10">
    <property type="entry name" value="ACP-like"/>
    <property type="match status" value="2"/>
</dbReference>
<dbReference type="SUPFAM" id="SSF47336">
    <property type="entry name" value="ACP-like"/>
    <property type="match status" value="2"/>
</dbReference>
<dbReference type="Pfam" id="PF02801">
    <property type="entry name" value="Ketoacyl-synt_C"/>
    <property type="match status" value="1"/>
</dbReference>
<dbReference type="InterPro" id="IPR020806">
    <property type="entry name" value="PKS_PP-bd"/>
</dbReference>
<dbReference type="PROSITE" id="PS00012">
    <property type="entry name" value="PHOSPHOPANTETHEINE"/>
    <property type="match status" value="1"/>
</dbReference>
<keyword evidence="1" id="KW-0596">Phosphopantetheine</keyword>
<evidence type="ECO:0000256" key="7">
    <source>
        <dbReference type="ARBA" id="ARBA00023002"/>
    </source>
</evidence>
<dbReference type="PROSITE" id="PS52004">
    <property type="entry name" value="KS3_2"/>
    <property type="match status" value="1"/>
</dbReference>
<dbReference type="Proteomes" id="UP000078559">
    <property type="component" value="Chromosome 1"/>
</dbReference>
<keyword evidence="5" id="KW-0808">Transferase</keyword>
<evidence type="ECO:0000256" key="5">
    <source>
        <dbReference type="ARBA" id="ARBA00022679"/>
    </source>
</evidence>
<dbReference type="PROSITE" id="PS00606">
    <property type="entry name" value="KS3_1"/>
    <property type="match status" value="1"/>
</dbReference>
<dbReference type="SMART" id="SM00826">
    <property type="entry name" value="PKS_DH"/>
    <property type="match status" value="1"/>
</dbReference>
<reference evidence="14" key="1">
    <citation type="submission" date="2014-12" db="EMBL/GenBank/DDBJ databases">
        <title>Genome Sequence of Valsa Canker Pathogens Uncovers a Specific Adaption of Colonization on Woody Bark.</title>
        <authorList>
            <person name="Yin Z."/>
            <person name="Liu H."/>
            <person name="Gao X."/>
            <person name="Li Z."/>
            <person name="Song N."/>
            <person name="Ke X."/>
            <person name="Dai Q."/>
            <person name="Wu Y."/>
            <person name="Sun Y."/>
            <person name="Xu J.-R."/>
            <person name="Kang Z.K."/>
            <person name="Wang L."/>
            <person name="Huang L."/>
        </authorList>
    </citation>
    <scope>NUCLEOTIDE SEQUENCE [LARGE SCALE GENOMIC DNA]</scope>
    <source>
        <strain evidence="14">03-8</strain>
    </source>
</reference>
<dbReference type="PANTHER" id="PTHR43775:SF20">
    <property type="entry name" value="HYBRID PKS-NRPS SYNTHETASE APDA"/>
    <property type="match status" value="1"/>
</dbReference>
<feature type="domain" description="Carrier" evidence="11">
    <location>
        <begin position="3719"/>
        <end position="3796"/>
    </location>
</feature>
<dbReference type="InterPro" id="IPR006162">
    <property type="entry name" value="Ppantetheine_attach_site"/>
</dbReference>
<dbReference type="InterPro" id="IPR057326">
    <property type="entry name" value="KR_dom"/>
</dbReference>
<keyword evidence="2" id="KW-0597">Phosphoprotein</keyword>
<dbReference type="InterPro" id="IPR020807">
    <property type="entry name" value="PKS_DH"/>
</dbReference>
<dbReference type="InterPro" id="IPR014043">
    <property type="entry name" value="Acyl_transferase_dom"/>
</dbReference>
<dbReference type="Pfam" id="PF00698">
    <property type="entry name" value="Acyl_transf_1"/>
    <property type="match status" value="1"/>
</dbReference>
<dbReference type="SUPFAM" id="SSF51735">
    <property type="entry name" value="NAD(P)-binding Rossmann-fold domains"/>
    <property type="match status" value="2"/>
</dbReference>
<dbReference type="InterPro" id="IPR016035">
    <property type="entry name" value="Acyl_Trfase/lysoPLipase"/>
</dbReference>
<dbReference type="InterPro" id="IPR036736">
    <property type="entry name" value="ACP-like_sf"/>
</dbReference>
<dbReference type="InterPro" id="IPR013217">
    <property type="entry name" value="Methyltransf_12"/>
</dbReference>
<dbReference type="InterPro" id="IPR020841">
    <property type="entry name" value="PKS_Beta-ketoAc_synthase_dom"/>
</dbReference>
<evidence type="ECO:0000259" key="11">
    <source>
        <dbReference type="PROSITE" id="PS50075"/>
    </source>
</evidence>
<dbReference type="InterPro" id="IPR042099">
    <property type="entry name" value="ANL_N_sf"/>
</dbReference>
<dbReference type="Pfam" id="PF07993">
    <property type="entry name" value="NAD_binding_4"/>
    <property type="match status" value="1"/>
</dbReference>
<keyword evidence="15" id="KW-1185">Reference proteome</keyword>
<dbReference type="GO" id="GO:0016491">
    <property type="term" value="F:oxidoreductase activity"/>
    <property type="evidence" value="ECO:0007669"/>
    <property type="project" value="UniProtKB-KW"/>
</dbReference>
<proteinExistence type="predicted"/>
<dbReference type="SUPFAM" id="SSF53335">
    <property type="entry name" value="S-adenosyl-L-methionine-dependent methyltransferases"/>
    <property type="match status" value="1"/>
</dbReference>
<keyword evidence="8" id="KW-0511">Multifunctional enzyme</keyword>
<evidence type="ECO:0000256" key="2">
    <source>
        <dbReference type="ARBA" id="ARBA00022553"/>
    </source>
</evidence>
<feature type="region of interest" description="Disordered" evidence="10">
    <location>
        <begin position="2485"/>
        <end position="2725"/>
    </location>
</feature>
<keyword evidence="4" id="KW-0489">Methyltransferase</keyword>
<evidence type="ECO:0000313" key="15">
    <source>
        <dbReference type="Proteomes" id="UP000078559"/>
    </source>
</evidence>
<dbReference type="PROSITE" id="PS52019">
    <property type="entry name" value="PKS_MFAS_DH"/>
    <property type="match status" value="1"/>
</dbReference>
<feature type="compositionally biased region" description="Basic and acidic residues" evidence="10">
    <location>
        <begin position="2492"/>
        <end position="2501"/>
    </location>
</feature>
<feature type="domain" description="PKS/mFAS DH" evidence="13">
    <location>
        <begin position="942"/>
        <end position="1248"/>
    </location>
</feature>
<keyword evidence="6" id="KW-0677">Repeat</keyword>
<dbReference type="InterPro" id="IPR020845">
    <property type="entry name" value="AMP-binding_CS"/>
</dbReference>
<dbReference type="Pfam" id="PF08659">
    <property type="entry name" value="KR"/>
    <property type="match status" value="1"/>
</dbReference>
<dbReference type="InterPro" id="IPR016039">
    <property type="entry name" value="Thiolase-like"/>
</dbReference>
<evidence type="ECO:0000256" key="8">
    <source>
        <dbReference type="ARBA" id="ARBA00023268"/>
    </source>
</evidence>
<dbReference type="InterPro" id="IPR009081">
    <property type="entry name" value="PP-bd_ACP"/>
</dbReference>
<gene>
    <name evidence="14" type="ORF">VM1G_01285</name>
</gene>
<dbReference type="InterPro" id="IPR029063">
    <property type="entry name" value="SAM-dependent_MTases_sf"/>
</dbReference>
<dbReference type="GO" id="GO:0004315">
    <property type="term" value="F:3-oxoacyl-[acyl-carrier-protein] synthase activity"/>
    <property type="evidence" value="ECO:0007669"/>
    <property type="project" value="InterPro"/>
</dbReference>
<dbReference type="InterPro" id="IPR050091">
    <property type="entry name" value="PKS_NRPS_Biosynth_Enz"/>
</dbReference>
<dbReference type="InterPro" id="IPR049900">
    <property type="entry name" value="PKS_mFAS_DH"/>
</dbReference>
<dbReference type="PROSITE" id="PS00455">
    <property type="entry name" value="AMP_BINDING"/>
    <property type="match status" value="1"/>
</dbReference>
<dbReference type="InterPro" id="IPR000873">
    <property type="entry name" value="AMP-dep_synth/lig_dom"/>
</dbReference>
<dbReference type="Gene3D" id="3.40.50.12780">
    <property type="entry name" value="N-terminal domain of ligase-like"/>
    <property type="match status" value="1"/>
</dbReference>
<dbReference type="GO" id="GO:0032259">
    <property type="term" value="P:methylation"/>
    <property type="evidence" value="ECO:0007669"/>
    <property type="project" value="UniProtKB-KW"/>
</dbReference>
<dbReference type="Pfam" id="PF00501">
    <property type="entry name" value="AMP-binding"/>
    <property type="match status" value="1"/>
</dbReference>
<dbReference type="Pfam" id="PF00668">
    <property type="entry name" value="Condensation"/>
    <property type="match status" value="1"/>
</dbReference>
<dbReference type="InterPro" id="IPR013968">
    <property type="entry name" value="PKS_KR"/>
</dbReference>
<dbReference type="SMART" id="SM00822">
    <property type="entry name" value="PKS_KR"/>
    <property type="match status" value="1"/>
</dbReference>
<dbReference type="InterPro" id="IPR049551">
    <property type="entry name" value="PKS_DH_C"/>
</dbReference>
<dbReference type="SMART" id="SM00827">
    <property type="entry name" value="PKS_AT"/>
    <property type="match status" value="1"/>
</dbReference>
<dbReference type="SUPFAM" id="SSF53901">
    <property type="entry name" value="Thiolase-like"/>
    <property type="match status" value="1"/>
</dbReference>
<dbReference type="InterPro" id="IPR023213">
    <property type="entry name" value="CAT-like_dom_sf"/>
</dbReference>
<dbReference type="Gene3D" id="3.10.129.110">
    <property type="entry name" value="Polyketide synthase dehydratase"/>
    <property type="match status" value="1"/>
</dbReference>
<dbReference type="GO" id="GO:0009403">
    <property type="term" value="P:toxin biosynthetic process"/>
    <property type="evidence" value="ECO:0007669"/>
    <property type="project" value="UniProtKB-ARBA"/>
</dbReference>
<dbReference type="Gene3D" id="3.30.559.30">
    <property type="entry name" value="Nonribosomal peptide synthetase, condensation domain"/>
    <property type="match status" value="1"/>
</dbReference>
<evidence type="ECO:0000256" key="6">
    <source>
        <dbReference type="ARBA" id="ARBA00022737"/>
    </source>
</evidence>
<accession>A0A194VMA0</accession>
<dbReference type="Pfam" id="PF16197">
    <property type="entry name" value="KAsynt_C_assoc"/>
    <property type="match status" value="1"/>
</dbReference>
<dbReference type="OrthoDB" id="329835at2759"/>
<dbReference type="GO" id="GO:0006633">
    <property type="term" value="P:fatty acid biosynthetic process"/>
    <property type="evidence" value="ECO:0007669"/>
    <property type="project" value="InterPro"/>
</dbReference>
<feature type="domain" description="Ketosynthase family 3 (KS3)" evidence="12">
    <location>
        <begin position="6"/>
        <end position="444"/>
    </location>
</feature>
<evidence type="ECO:0000256" key="4">
    <source>
        <dbReference type="ARBA" id="ARBA00022603"/>
    </source>
</evidence>
<keyword evidence="7" id="KW-0560">Oxidoreductase</keyword>
<dbReference type="SUPFAM" id="SSF52777">
    <property type="entry name" value="CoA-dependent acyltransferases"/>
    <property type="match status" value="2"/>
</dbReference>
<dbReference type="Pfam" id="PF00109">
    <property type="entry name" value="ketoacyl-synt"/>
    <property type="match status" value="1"/>
</dbReference>
<dbReference type="Gene3D" id="3.30.300.30">
    <property type="match status" value="1"/>
</dbReference>
<dbReference type="InterPro" id="IPR045851">
    <property type="entry name" value="AMP-bd_C_sf"/>
</dbReference>
<evidence type="ECO:0000313" key="14">
    <source>
        <dbReference type="EMBL" id="KUI65083.1"/>
    </source>
</evidence>
<dbReference type="GO" id="GO:0004312">
    <property type="term" value="F:fatty acid synthase activity"/>
    <property type="evidence" value="ECO:0007669"/>
    <property type="project" value="TreeGrafter"/>
</dbReference>
<dbReference type="GO" id="GO:0008168">
    <property type="term" value="F:methyltransferase activity"/>
    <property type="evidence" value="ECO:0007669"/>
    <property type="project" value="UniProtKB-KW"/>
</dbReference>